<dbReference type="Proteomes" id="UP001317259">
    <property type="component" value="Unassembled WGS sequence"/>
</dbReference>
<protein>
    <submittedName>
        <fullName evidence="2">Uncharacterized protein</fullName>
    </submittedName>
</protein>
<keyword evidence="3" id="KW-1185">Reference proteome</keyword>
<accession>A0ABT0FJ07</accession>
<evidence type="ECO:0000313" key="2">
    <source>
        <dbReference type="EMBL" id="MCK2212299.1"/>
    </source>
</evidence>
<dbReference type="RefSeq" id="WP_242371634.1">
    <property type="nucleotide sequence ID" value="NZ_JAKRKC020000001.1"/>
</dbReference>
<evidence type="ECO:0000256" key="1">
    <source>
        <dbReference type="SAM" id="Phobius"/>
    </source>
</evidence>
<proteinExistence type="predicted"/>
<reference evidence="2 3" key="1">
    <citation type="submission" date="2022-04" db="EMBL/GenBank/DDBJ databases">
        <title>Genome draft of Actinomadura sp. ATCC 31491.</title>
        <authorList>
            <person name="Shi X."/>
            <person name="Du Y."/>
        </authorList>
    </citation>
    <scope>NUCLEOTIDE SEQUENCE [LARGE SCALE GENOMIC DNA]</scope>
    <source>
        <strain evidence="2 3">ATCC 31491</strain>
    </source>
</reference>
<organism evidence="2 3">
    <name type="scientific">Actinomadura luzonensis</name>
    <dbReference type="NCBI Taxonomy" id="2805427"/>
    <lineage>
        <taxon>Bacteria</taxon>
        <taxon>Bacillati</taxon>
        <taxon>Actinomycetota</taxon>
        <taxon>Actinomycetes</taxon>
        <taxon>Streptosporangiales</taxon>
        <taxon>Thermomonosporaceae</taxon>
        <taxon>Actinomadura</taxon>
    </lineage>
</organism>
<dbReference type="EMBL" id="JAKRKC020000001">
    <property type="protein sequence ID" value="MCK2212299.1"/>
    <property type="molecule type" value="Genomic_DNA"/>
</dbReference>
<gene>
    <name evidence="2" type="ORF">MF672_000575</name>
</gene>
<keyword evidence="1" id="KW-0472">Membrane</keyword>
<keyword evidence="1" id="KW-0812">Transmembrane</keyword>
<comment type="caution">
    <text evidence="2">The sequence shown here is derived from an EMBL/GenBank/DDBJ whole genome shotgun (WGS) entry which is preliminary data.</text>
</comment>
<keyword evidence="1" id="KW-1133">Transmembrane helix</keyword>
<sequence>MEIVFMLVMALVVGSVLTGAMTALVLSGIRDREWPVLRRRRVVYRGFIPR</sequence>
<name>A0ABT0FJ07_9ACTN</name>
<evidence type="ECO:0000313" key="3">
    <source>
        <dbReference type="Proteomes" id="UP001317259"/>
    </source>
</evidence>
<feature type="transmembrane region" description="Helical" evidence="1">
    <location>
        <begin position="6"/>
        <end position="29"/>
    </location>
</feature>